<keyword evidence="9" id="KW-0597">Phosphoprotein</keyword>
<dbReference type="InterPro" id="IPR033770">
    <property type="entry name" value="RRP44_S1"/>
</dbReference>
<evidence type="ECO:0000259" key="26">
    <source>
        <dbReference type="SMART" id="SM00670"/>
    </source>
</evidence>
<evidence type="ECO:0000256" key="8">
    <source>
        <dbReference type="ARBA" id="ARBA00022552"/>
    </source>
</evidence>
<dbReference type="GO" id="GO:0000176">
    <property type="term" value="C:nuclear exosome (RNase complex)"/>
    <property type="evidence" value="ECO:0007669"/>
    <property type="project" value="TreeGrafter"/>
</dbReference>
<dbReference type="AlphaFoldDB" id="A0A131YT94"/>
<dbReference type="Pfam" id="PF00773">
    <property type="entry name" value="RNB"/>
    <property type="match status" value="1"/>
</dbReference>
<evidence type="ECO:0000256" key="10">
    <source>
        <dbReference type="ARBA" id="ARBA00022722"/>
    </source>
</evidence>
<evidence type="ECO:0000256" key="12">
    <source>
        <dbReference type="ARBA" id="ARBA00022801"/>
    </source>
</evidence>
<evidence type="ECO:0000256" key="20">
    <source>
        <dbReference type="ARBA" id="ARBA00065106"/>
    </source>
</evidence>
<evidence type="ECO:0000256" key="25">
    <source>
        <dbReference type="SAM" id="MobiDB-lite"/>
    </source>
</evidence>
<dbReference type="PANTHER" id="PTHR23355:SF35">
    <property type="entry name" value="EXOSOME COMPLEX EXONUCLEASE RRP44"/>
    <property type="match status" value="1"/>
</dbReference>
<keyword evidence="16" id="KW-0694">RNA-binding</keyword>
<dbReference type="SMART" id="SM00955">
    <property type="entry name" value="RNB"/>
    <property type="match status" value="1"/>
</dbReference>
<keyword evidence="10" id="KW-0540">Nuclease</keyword>
<proteinExistence type="inferred from homology"/>
<dbReference type="GO" id="GO:0004519">
    <property type="term" value="F:endonuclease activity"/>
    <property type="evidence" value="ECO:0007669"/>
    <property type="project" value="UniProtKB-KW"/>
</dbReference>
<evidence type="ECO:0000256" key="4">
    <source>
        <dbReference type="ARBA" id="ARBA00004604"/>
    </source>
</evidence>
<dbReference type="FunFam" id="2.40.50.140:FF:000125">
    <property type="entry name" value="exosome complex exonuclease RRP44 isoform X1"/>
    <property type="match status" value="1"/>
</dbReference>
<keyword evidence="14 28" id="KW-0269">Exonuclease</keyword>
<keyword evidence="19" id="KW-0539">Nucleus</keyword>
<evidence type="ECO:0000256" key="22">
    <source>
        <dbReference type="ARBA" id="ARBA00077221"/>
    </source>
</evidence>
<dbReference type="Gene3D" id="2.40.50.690">
    <property type="match status" value="1"/>
</dbReference>
<keyword evidence="7" id="KW-0963">Cytoplasm</keyword>
<dbReference type="InterPro" id="IPR002716">
    <property type="entry name" value="PIN_dom"/>
</dbReference>
<dbReference type="GO" id="GO:0005730">
    <property type="term" value="C:nucleolus"/>
    <property type="evidence" value="ECO:0007669"/>
    <property type="project" value="UniProtKB-SubCell"/>
</dbReference>
<feature type="compositionally biased region" description="Acidic residues" evidence="25">
    <location>
        <begin position="305"/>
        <end position="317"/>
    </location>
</feature>
<evidence type="ECO:0000256" key="23">
    <source>
        <dbReference type="ARBA" id="ARBA00077930"/>
    </source>
</evidence>
<evidence type="ECO:0000256" key="13">
    <source>
        <dbReference type="ARBA" id="ARBA00022835"/>
    </source>
</evidence>
<dbReference type="InterPro" id="IPR022966">
    <property type="entry name" value="RNase_II/R_CS"/>
</dbReference>
<evidence type="ECO:0000256" key="2">
    <source>
        <dbReference type="ARBA" id="ARBA00001946"/>
    </source>
</evidence>
<dbReference type="GO" id="GO:0071034">
    <property type="term" value="P:CUT catabolic process"/>
    <property type="evidence" value="ECO:0007669"/>
    <property type="project" value="UniProtKB-ARBA"/>
</dbReference>
<dbReference type="Gene3D" id="2.40.50.700">
    <property type="match status" value="1"/>
</dbReference>
<dbReference type="GO" id="GO:0000175">
    <property type="term" value="F:3'-5'-RNA exonuclease activity"/>
    <property type="evidence" value="ECO:0007669"/>
    <property type="project" value="UniProtKB-ARBA"/>
</dbReference>
<evidence type="ECO:0000256" key="5">
    <source>
        <dbReference type="ARBA" id="ARBA00004642"/>
    </source>
</evidence>
<evidence type="ECO:0000256" key="24">
    <source>
        <dbReference type="RuleBase" id="RU003901"/>
    </source>
</evidence>
<keyword evidence="8" id="KW-0698">rRNA processing</keyword>
<dbReference type="InterPro" id="IPR050180">
    <property type="entry name" value="RNR_Ribonuclease"/>
</dbReference>
<keyword evidence="12" id="KW-0378">Hydrolase</keyword>
<dbReference type="Gene3D" id="3.40.50.1010">
    <property type="entry name" value="5'-nuclease"/>
    <property type="match status" value="1"/>
</dbReference>
<keyword evidence="15" id="KW-0460">Magnesium</keyword>
<dbReference type="InterPro" id="IPR029060">
    <property type="entry name" value="PIN-like_dom_sf"/>
</dbReference>
<comment type="cofactor">
    <cofactor evidence="1">
        <name>Mn(2+)</name>
        <dbReference type="ChEBI" id="CHEBI:29035"/>
    </cofactor>
</comment>
<dbReference type="GO" id="GO:0016075">
    <property type="term" value="P:rRNA catabolic process"/>
    <property type="evidence" value="ECO:0007669"/>
    <property type="project" value="TreeGrafter"/>
</dbReference>
<dbReference type="InterPro" id="IPR001900">
    <property type="entry name" value="RNase_II/R"/>
</dbReference>
<evidence type="ECO:0000256" key="7">
    <source>
        <dbReference type="ARBA" id="ARBA00022490"/>
    </source>
</evidence>
<name>A0A131YT94_RHIAP</name>
<reference evidence="28" key="1">
    <citation type="journal article" date="2016" name="Ticks Tick Borne Dis.">
        <title>De novo assembly and annotation of the salivary gland transcriptome of Rhipicephalus appendiculatus male and female ticks during blood feeding.</title>
        <authorList>
            <person name="de Castro M.H."/>
            <person name="de Klerk D."/>
            <person name="Pienaar R."/>
            <person name="Latif A.A."/>
            <person name="Rees D.J."/>
            <person name="Mans B.J."/>
        </authorList>
    </citation>
    <scope>NUCLEOTIDE SEQUENCE</scope>
    <source>
        <tissue evidence="28">Salivary glands</tissue>
    </source>
</reference>
<dbReference type="GO" id="GO:0006364">
    <property type="term" value="P:rRNA processing"/>
    <property type="evidence" value="ECO:0007669"/>
    <property type="project" value="UniProtKB-KW"/>
</dbReference>
<evidence type="ECO:0000256" key="3">
    <source>
        <dbReference type="ARBA" id="ARBA00004496"/>
    </source>
</evidence>
<dbReference type="Pfam" id="PF13638">
    <property type="entry name" value="PIN_4"/>
    <property type="match status" value="1"/>
</dbReference>
<keyword evidence="17" id="KW-0007">Acetylation</keyword>
<protein>
    <recommendedName>
        <fullName evidence="21">Exosome complex exonuclease RRP44</fullName>
    </recommendedName>
    <alternativeName>
        <fullName evidence="22">Protein DIS3 homolog</fullName>
    </alternativeName>
    <alternativeName>
        <fullName evidence="23">Ribosomal RNA-processing protein 44</fullName>
    </alternativeName>
</protein>
<accession>A0A131YT94</accession>
<dbReference type="InterPro" id="IPR012340">
    <property type="entry name" value="NA-bd_OB-fold"/>
</dbReference>
<evidence type="ECO:0000256" key="19">
    <source>
        <dbReference type="ARBA" id="ARBA00023242"/>
    </source>
</evidence>
<feature type="domain" description="PIN" evidence="26">
    <location>
        <begin position="61"/>
        <end position="174"/>
    </location>
</feature>
<dbReference type="GO" id="GO:0005654">
    <property type="term" value="C:nucleoplasm"/>
    <property type="evidence" value="ECO:0007669"/>
    <property type="project" value="UniProtKB-SubCell"/>
</dbReference>
<evidence type="ECO:0000256" key="15">
    <source>
        <dbReference type="ARBA" id="ARBA00022842"/>
    </source>
</evidence>
<evidence type="ECO:0000256" key="1">
    <source>
        <dbReference type="ARBA" id="ARBA00001936"/>
    </source>
</evidence>
<dbReference type="InterPro" id="IPR033771">
    <property type="entry name" value="Rrp44_CSD1"/>
</dbReference>
<dbReference type="InterPro" id="IPR041505">
    <property type="entry name" value="Dis3_CSD2"/>
</dbReference>
<dbReference type="FunFam" id="2.40.50.690:FF:000002">
    <property type="entry name" value="exosome complex exonuclease RRP44 isoform X1"/>
    <property type="match status" value="1"/>
</dbReference>
<dbReference type="SUPFAM" id="SSF88723">
    <property type="entry name" value="PIN domain-like"/>
    <property type="match status" value="1"/>
</dbReference>
<evidence type="ECO:0000256" key="9">
    <source>
        <dbReference type="ARBA" id="ARBA00022553"/>
    </source>
</evidence>
<evidence type="ECO:0000256" key="6">
    <source>
        <dbReference type="ARBA" id="ARBA00005785"/>
    </source>
</evidence>
<feature type="domain" description="RNB" evidence="27">
    <location>
        <begin position="458"/>
        <end position="790"/>
    </location>
</feature>
<evidence type="ECO:0000256" key="21">
    <source>
        <dbReference type="ARBA" id="ARBA00074777"/>
    </source>
</evidence>
<evidence type="ECO:0000256" key="16">
    <source>
        <dbReference type="ARBA" id="ARBA00022884"/>
    </source>
</evidence>
<comment type="subunit">
    <text evidence="20">Component of the RNA exosome complex; within the complex interacts with EXOSC4, EXOSC7 and EXOSC9 of the exosome core complex (Exo-9). The catalytically inactive RNA exosome core complex (Exo-9) associates with the catalytic subunit EXOSC10/RRP6. Exo-9 may associate with DIS3 to form the nucleolar exosome complex, or DIS3L to form the cytoplasmic exosome complex. Exo-9 is formed by a hexameric base ring consisting of the heterodimers EXOSC4-EXOSC9, EXOSC5-EXOSC8 and EXOSC6-EXOSC7, and a cap ring consisting of EXOSC1, EXOSC2 and EXOSC3; DIS3 associates with the base ring of Exo-9. The RNA exosome complex associates with cofactors C1D/RRP47, MPHOSPH6/MPP6 and MTREX/MTR4. Interacts with DHX34; the interaction is RNA-independent.</text>
</comment>
<evidence type="ECO:0000256" key="18">
    <source>
        <dbReference type="ARBA" id="ARBA00023211"/>
    </source>
</evidence>
<dbReference type="Gene3D" id="2.40.50.140">
    <property type="entry name" value="Nucleic acid-binding proteins"/>
    <property type="match status" value="1"/>
</dbReference>
<dbReference type="EMBL" id="GEDV01006847">
    <property type="protein sequence ID" value="JAP81710.1"/>
    <property type="molecule type" value="Transcribed_RNA"/>
</dbReference>
<dbReference type="GO" id="GO:0003723">
    <property type="term" value="F:RNA binding"/>
    <property type="evidence" value="ECO:0007669"/>
    <property type="project" value="UniProtKB-KW"/>
</dbReference>
<evidence type="ECO:0000256" key="11">
    <source>
        <dbReference type="ARBA" id="ARBA00022759"/>
    </source>
</evidence>
<dbReference type="GO" id="GO:0000177">
    <property type="term" value="C:cytoplasmic exosome (RNase complex)"/>
    <property type="evidence" value="ECO:0007669"/>
    <property type="project" value="TreeGrafter"/>
</dbReference>
<evidence type="ECO:0000259" key="27">
    <source>
        <dbReference type="SMART" id="SM00955"/>
    </source>
</evidence>
<dbReference type="GO" id="GO:0071031">
    <property type="term" value="P:nuclear mRNA surveillance of mRNA 3'-end processing"/>
    <property type="evidence" value="ECO:0007669"/>
    <property type="project" value="TreeGrafter"/>
</dbReference>
<dbReference type="SMART" id="SM00670">
    <property type="entry name" value="PINc"/>
    <property type="match status" value="1"/>
</dbReference>
<dbReference type="FunFam" id="3.40.50.1010:FF:000010">
    <property type="entry name" value="Exosome complex exonuclease DIS3"/>
    <property type="match status" value="1"/>
</dbReference>
<dbReference type="Pfam" id="PF17215">
    <property type="entry name" value="Rrp44_S1"/>
    <property type="match status" value="1"/>
</dbReference>
<comment type="cofactor">
    <cofactor evidence="2">
        <name>Mg(2+)</name>
        <dbReference type="ChEBI" id="CHEBI:18420"/>
    </cofactor>
</comment>
<dbReference type="FunFam" id="2.40.50.700:FF:000001">
    <property type="entry name" value="Exosome complex exonuclease exoribonuclease (Rrp44)"/>
    <property type="match status" value="1"/>
</dbReference>
<dbReference type="PANTHER" id="PTHR23355">
    <property type="entry name" value="RIBONUCLEASE"/>
    <property type="match status" value="1"/>
</dbReference>
<keyword evidence="11" id="KW-0255">Endonuclease</keyword>
<keyword evidence="18" id="KW-0464">Manganese</keyword>
<evidence type="ECO:0000256" key="14">
    <source>
        <dbReference type="ARBA" id="ARBA00022839"/>
    </source>
</evidence>
<evidence type="ECO:0000313" key="28">
    <source>
        <dbReference type="EMBL" id="JAP81710.1"/>
    </source>
</evidence>
<organism evidence="28">
    <name type="scientific">Rhipicephalus appendiculatus</name>
    <name type="common">Brown ear tick</name>
    <dbReference type="NCBI Taxonomy" id="34631"/>
    <lineage>
        <taxon>Eukaryota</taxon>
        <taxon>Metazoa</taxon>
        <taxon>Ecdysozoa</taxon>
        <taxon>Arthropoda</taxon>
        <taxon>Chelicerata</taxon>
        <taxon>Arachnida</taxon>
        <taxon>Acari</taxon>
        <taxon>Parasitiformes</taxon>
        <taxon>Ixodida</taxon>
        <taxon>Ixodoidea</taxon>
        <taxon>Ixodidae</taxon>
        <taxon>Rhipicephalinae</taxon>
        <taxon>Rhipicephalus</taxon>
        <taxon>Rhipicephalus</taxon>
    </lineage>
</organism>
<dbReference type="CDD" id="cd09862">
    <property type="entry name" value="PIN_Rrp44-like"/>
    <property type="match status" value="1"/>
</dbReference>
<feature type="region of interest" description="Disordered" evidence="25">
    <location>
        <begin position="305"/>
        <end position="327"/>
    </location>
</feature>
<comment type="similarity">
    <text evidence="6 24">Belongs to the RNR ribonuclease family.</text>
</comment>
<sequence length="950" mass="107318">MLTSKTFVKKTKKGNVLKVVREHYLRDDIWCGSKLCKICKHENPNLESVPQSFSDLFPSPHYVVPDTNVVLHQVDVLKDSVFKNVIILQTVQQELRHRHAPGYNAIREILGNKDRHFFVFTNEHHKETYIEREAGESANDRNDRAIRTSVSWYCEHLANRVDVVLLTNDEENRSKAQAQGLKACTFAEYVRSLKDHPGLLDKLAKLELDEAAKKADRRCIYPEHLPQAELHLGIKSGRFEQGKFQASRDNYLEGNVVLGDDEESRSILIQGRSNLNRAVHDDLVVVEIFPEDQWSLPSGLVLVDETQDEEDKTEEEESVKLNPRPAKSKRVPSGRIVGILRRKWRPYCGILAPSTIKEATRHLFVPAERRIPKIRIETRQAETLCRQRIVVSIDSWPRDSRYPLGHLVRALGEIGDRATENQVLLLEHDIPHQCFSRAVLDCLPSMPWTIGPKEEQGRKDLRHLCICSVDPPGCTDIDDALHCRELPSGNYEVGVHIADVSHFVRPKTALDQEAANRGTTVYLVDQRIDMVPELLSSDLCSLRGGEERLAFSVVWEVTPEAEVVNTDFHKSIIKSRAALTYAEAQARIDDKAKGDDLTLGLRGLNKLAKLLKARRIANGALTLASTEVRFHVDSETHDPIDVQTKQMLETNSMVEEFMLLANGSVAKHIFQEFPECALLRRHPSPAPANLEPLVKAGLSKGFDLKVDSGLHLAESLDKAVLPDSPYFNVMLRMVATRCMARALYFSSGCVALEDFFHYGLALPYYTHFTSPIRRYADLMVHRLLAVCVGAEGTYPELVHKDKCQELCNNLNYRHNMAQYAGRASVALYTQAFFQDKVVDEEGYVLFVRENAVQVLMPRFGLETTLFLKEEGWKYDEEACTQSFGDITLHQFDRLVVQVSVDSRNIQHQKVVIKIVEPKIPGVSVEPAASSEGSAKSADDPPRKKSKVCVA</sequence>
<dbReference type="Pfam" id="PF17216">
    <property type="entry name" value="Rrp44_CSD1"/>
    <property type="match status" value="1"/>
</dbReference>
<evidence type="ECO:0000256" key="17">
    <source>
        <dbReference type="ARBA" id="ARBA00022990"/>
    </source>
</evidence>
<dbReference type="SUPFAM" id="SSF50249">
    <property type="entry name" value="Nucleic acid-binding proteins"/>
    <property type="match status" value="3"/>
</dbReference>
<feature type="region of interest" description="Disordered" evidence="25">
    <location>
        <begin position="924"/>
        <end position="950"/>
    </location>
</feature>
<dbReference type="Pfam" id="PF17849">
    <property type="entry name" value="OB_Dis3"/>
    <property type="match status" value="1"/>
</dbReference>
<dbReference type="PROSITE" id="PS01175">
    <property type="entry name" value="RIBONUCLEASE_II"/>
    <property type="match status" value="1"/>
</dbReference>
<keyword evidence="13" id="KW-0271">Exosome</keyword>
<comment type="subcellular location">
    <subcellularLocation>
        <location evidence="3">Cytoplasm</location>
    </subcellularLocation>
    <subcellularLocation>
        <location evidence="4">Nucleus</location>
        <location evidence="4">Nucleolus</location>
    </subcellularLocation>
    <subcellularLocation>
        <location evidence="5">Nucleus</location>
        <location evidence="5">Nucleoplasm</location>
    </subcellularLocation>
</comment>